<dbReference type="Proteomes" id="UP000827889">
    <property type="component" value="Chromosome 7"/>
</dbReference>
<dbReference type="KEGG" id="rarg:115740519"/>
<proteinExistence type="inferred from homology"/>
<evidence type="ECO:0000313" key="4">
    <source>
        <dbReference type="Proteomes" id="UP000827889"/>
    </source>
</evidence>
<protein>
    <recommendedName>
        <fullName evidence="2">Phospholipid scramblase</fullName>
    </recommendedName>
</protein>
<sequence>MVDMGRHKLFAMLNTGIGMRLKYGSGIHQSRLVTERFLVRHLCQLRSGCVIGAHELHRDVSGEYPKSLDLARNVSGGFTVTRGLQASFLSFGRNISTSSHQVRGTPLDESLVDRDFFAQQWVADKKKMKNLKDKGRARLVKRESHGQVADRHSSERLSGDKESGSGGMVLKQPPTSQSVTGYLKPASPEECCVTYSRLKGKWLHMSNLLITRDIEWANLVFGFEQENRYAIVDVCYPQSPVGFIREQSNILARQLLRTRRPFVAYITDAMGKELFRVRRPFWWITSSIYAEVNGKEVGVVHRRWHLWKRVYDLYLGNKQFAVVENPGFWNWTFTLKDIEGKVLAQIDRDWRGFGFEIFTDAGQYVIRFGSSDPISKTGPASVVEELEVDRPLTISERAVALALAISLDNDYFSRHGGWAIPLVVVGE</sequence>
<dbReference type="Pfam" id="PF03803">
    <property type="entry name" value="Scramblase"/>
    <property type="match status" value="1"/>
</dbReference>
<dbReference type="InterPro" id="IPR025659">
    <property type="entry name" value="Tubby-like_C"/>
</dbReference>
<accession>A0A8B8P7I5</accession>
<feature type="region of interest" description="Disordered" evidence="3">
    <location>
        <begin position="133"/>
        <end position="182"/>
    </location>
</feature>
<evidence type="ECO:0000256" key="2">
    <source>
        <dbReference type="RuleBase" id="RU363116"/>
    </source>
</evidence>
<dbReference type="RefSeq" id="XP_030529873.1">
    <property type="nucleotide sequence ID" value="XM_030674013.2"/>
</dbReference>
<gene>
    <name evidence="5" type="primary">LOC115740519</name>
</gene>
<dbReference type="AlphaFoldDB" id="A0A8B8P7I5"/>
<dbReference type="GO" id="GO:0017128">
    <property type="term" value="F:phospholipid scramblase activity"/>
    <property type="evidence" value="ECO:0007669"/>
    <property type="project" value="InterPro"/>
</dbReference>
<dbReference type="SUPFAM" id="SSF54518">
    <property type="entry name" value="Tubby C-terminal domain-like"/>
    <property type="match status" value="1"/>
</dbReference>
<name>A0A8B8P7I5_9MYRT</name>
<evidence type="ECO:0000256" key="1">
    <source>
        <dbReference type="ARBA" id="ARBA00005350"/>
    </source>
</evidence>
<feature type="compositionally biased region" description="Basic and acidic residues" evidence="3">
    <location>
        <begin position="133"/>
        <end position="163"/>
    </location>
</feature>
<evidence type="ECO:0000256" key="3">
    <source>
        <dbReference type="SAM" id="MobiDB-lite"/>
    </source>
</evidence>
<dbReference type="OrthoDB" id="191150at2759"/>
<dbReference type="PANTHER" id="PTHR23248:SF9">
    <property type="entry name" value="PHOSPHOLIPID SCRAMBLASE"/>
    <property type="match status" value="1"/>
</dbReference>
<dbReference type="GO" id="GO:0005886">
    <property type="term" value="C:plasma membrane"/>
    <property type="evidence" value="ECO:0007669"/>
    <property type="project" value="TreeGrafter"/>
</dbReference>
<evidence type="ECO:0000313" key="5">
    <source>
        <dbReference type="RefSeq" id="XP_030529873.1"/>
    </source>
</evidence>
<dbReference type="GeneID" id="115740519"/>
<dbReference type="PANTHER" id="PTHR23248">
    <property type="entry name" value="PHOSPHOLIPID SCRAMBLASE-RELATED"/>
    <property type="match status" value="1"/>
</dbReference>
<dbReference type="InterPro" id="IPR005552">
    <property type="entry name" value="Scramblase"/>
</dbReference>
<comment type="similarity">
    <text evidence="1 2">Belongs to the phospholipid scramblase family.</text>
</comment>
<keyword evidence="4" id="KW-1185">Reference proteome</keyword>
<reference evidence="5" key="1">
    <citation type="submission" date="2025-08" db="UniProtKB">
        <authorList>
            <consortium name="RefSeq"/>
        </authorList>
    </citation>
    <scope>IDENTIFICATION</scope>
    <source>
        <tissue evidence="5">Leaf</tissue>
    </source>
</reference>
<organism evidence="4 5">
    <name type="scientific">Rhodamnia argentea</name>
    <dbReference type="NCBI Taxonomy" id="178133"/>
    <lineage>
        <taxon>Eukaryota</taxon>
        <taxon>Viridiplantae</taxon>
        <taxon>Streptophyta</taxon>
        <taxon>Embryophyta</taxon>
        <taxon>Tracheophyta</taxon>
        <taxon>Spermatophyta</taxon>
        <taxon>Magnoliopsida</taxon>
        <taxon>eudicotyledons</taxon>
        <taxon>Gunneridae</taxon>
        <taxon>Pentapetalae</taxon>
        <taxon>rosids</taxon>
        <taxon>malvids</taxon>
        <taxon>Myrtales</taxon>
        <taxon>Myrtaceae</taxon>
        <taxon>Myrtoideae</taxon>
        <taxon>Myrteae</taxon>
        <taxon>Australasian group</taxon>
        <taxon>Rhodamnia</taxon>
    </lineage>
</organism>